<dbReference type="Pfam" id="PF05954">
    <property type="entry name" value="Phage_GPD"/>
    <property type="match status" value="1"/>
</dbReference>
<dbReference type="Gene3D" id="2.40.50.230">
    <property type="entry name" value="Gp5 N-terminal domain"/>
    <property type="match status" value="1"/>
</dbReference>
<sequence>MHASIQAALSAFDLAAQEQRLLKIEFPHEDGPAGAILLVNSLTAREEVSRDFRFEAELLSDDAHIALKAMMGRMVSISMLRDDGTLRHFNGYVGEFCLLRADGGFAWYRMVLQPWLAFARLRQDNVSFHGQSVMQLTETTFAHYGQRDWKTSLHGDDPQLTCANQHNETDYNHLHRRWEALGWHYWYEHRADGHTLWLADNSTLADTIATASGDGAMRFHAESGSMEDDGLQQWQAVRRIGSGQLTLASFDYKNPQPRLASGYSLNRQGDVFAHELYENTGAYGYKNVDDGEALAQRRMEENDHLRQYFEAAGNHRGAQPGLCFRLDGHFSAEEKRYQPGQERPDSIAERDYLILSVLHSASNNYQVGPNAPSHYVNNMLCVRRDIRWRPGRGYNSTPCIVAGVQTALVVGPPGEEIHTDALGRIRLQFHWDRLGTFDERSSPWIRVMMPMAGPQMGQIALPRVGQEVVVQFQDGNIDHPIVIGVVYNSANPPPWQLPQQRALSGLRSRELGARSANHLVLDDTKGAIQTQLRSAHQDSRLSLGNITRIDDNAGRKEARGVGFELASNAWGALRAAKGMLITTETSTGTGSVKQLDETQARLAQARQLQEGLAGMAVDAGAQDSAAQQGAVADSIQRQNTAIKGAGGDFPELSEAHLLLASPAGIELSTAQSIHLAASEHVALTSSKHISLASGDSMFASIARSFSLFVHKAGMKLIAASGKVSIEAHSDEVEILAQKVLSLISEADWVNIKGKKGIRLHGANHMLEISDKVQFFTSSPVLFNGNLETLAPKSVSQEFNERPVARFDQAVRLLQVDGTPAPDIAFELIREDGHRISEKSSSDGHTPVQKGDGMDSYTIRYKGELP</sequence>
<dbReference type="KEGG" id="jsv:CNX70_19165"/>
<reference evidence="6 7" key="1">
    <citation type="submission" date="2017-09" db="EMBL/GenBank/DDBJ databases">
        <title>Complete genome sequence of Janthinobacterium svalbardensis PAMC 27463.</title>
        <authorList>
            <person name="Cho Y.-J."/>
            <person name="Cho A."/>
            <person name="Kim O.-S."/>
            <person name="Lee J.-I."/>
        </authorList>
    </citation>
    <scope>NUCLEOTIDE SEQUENCE [LARGE SCALE GENOMIC DNA]</scope>
    <source>
        <strain evidence="6 7">PAMC 27463</strain>
    </source>
</reference>
<dbReference type="InterPro" id="IPR028244">
    <property type="entry name" value="T6SS_Rhs_Vgr_dom"/>
</dbReference>
<evidence type="ECO:0000256" key="2">
    <source>
        <dbReference type="SAM" id="MobiDB-lite"/>
    </source>
</evidence>
<evidence type="ECO:0000259" key="4">
    <source>
        <dbReference type="Pfam" id="PF10106"/>
    </source>
</evidence>
<dbReference type="SUPFAM" id="SSF69279">
    <property type="entry name" value="Phage tail proteins"/>
    <property type="match status" value="2"/>
</dbReference>
<dbReference type="Gene3D" id="4.10.220.110">
    <property type="match status" value="1"/>
</dbReference>
<evidence type="ECO:0000256" key="1">
    <source>
        <dbReference type="ARBA" id="ARBA00005558"/>
    </source>
</evidence>
<dbReference type="Gene3D" id="2.30.110.50">
    <property type="match status" value="1"/>
</dbReference>
<feature type="domain" description="Gp5/Type VI secretion system Vgr protein OB-fold" evidence="3">
    <location>
        <begin position="419"/>
        <end position="487"/>
    </location>
</feature>
<feature type="domain" description="Putative type VI secretion system Rhs element associated Vgr" evidence="5">
    <location>
        <begin position="510"/>
        <end position="616"/>
    </location>
</feature>
<dbReference type="Gene3D" id="3.55.50.10">
    <property type="entry name" value="Baseplate protein-like domains"/>
    <property type="match status" value="1"/>
</dbReference>
<comment type="similarity">
    <text evidence="1">Belongs to the VgrG protein family.</text>
</comment>
<dbReference type="InterPro" id="IPR037026">
    <property type="entry name" value="Vgr_OB-fold_dom_sf"/>
</dbReference>
<dbReference type="SUPFAM" id="SSF69349">
    <property type="entry name" value="Phage fibre proteins"/>
    <property type="match status" value="1"/>
</dbReference>
<dbReference type="Pfam" id="PF10106">
    <property type="entry name" value="DUF2345"/>
    <property type="match status" value="1"/>
</dbReference>
<evidence type="ECO:0000313" key="7">
    <source>
        <dbReference type="Proteomes" id="UP000218437"/>
    </source>
</evidence>
<dbReference type="NCBIfam" id="TIGR01646">
    <property type="entry name" value="vgr_GE"/>
    <property type="match status" value="1"/>
</dbReference>
<evidence type="ECO:0000259" key="5">
    <source>
        <dbReference type="Pfam" id="PF13296"/>
    </source>
</evidence>
<proteinExistence type="inferred from homology"/>
<dbReference type="InterPro" id="IPR017847">
    <property type="entry name" value="T6SS_RhsGE_Vgr_subset"/>
</dbReference>
<feature type="region of interest" description="Disordered" evidence="2">
    <location>
        <begin position="834"/>
        <end position="865"/>
    </location>
</feature>
<dbReference type="RefSeq" id="WP_096236162.1">
    <property type="nucleotide sequence ID" value="NZ_CP023422.1"/>
</dbReference>
<organism evidence="6 7">
    <name type="scientific">Janthinobacterium svalbardensis</name>
    <dbReference type="NCBI Taxonomy" id="368607"/>
    <lineage>
        <taxon>Bacteria</taxon>
        <taxon>Pseudomonadati</taxon>
        <taxon>Pseudomonadota</taxon>
        <taxon>Betaproteobacteria</taxon>
        <taxon>Burkholderiales</taxon>
        <taxon>Oxalobacteraceae</taxon>
        <taxon>Janthinobacterium</taxon>
    </lineage>
</organism>
<dbReference type="Pfam" id="PF04717">
    <property type="entry name" value="Phage_base_V"/>
    <property type="match status" value="1"/>
</dbReference>
<dbReference type="AlphaFoldDB" id="A0A290WYN9"/>
<dbReference type="InterPro" id="IPR006533">
    <property type="entry name" value="T6SS_Vgr_RhsGE"/>
</dbReference>
<dbReference type="Pfam" id="PF13296">
    <property type="entry name" value="T6SS_Vgr"/>
    <property type="match status" value="1"/>
</dbReference>
<dbReference type="InterPro" id="IPR006531">
    <property type="entry name" value="Gp5/Vgr_OB"/>
</dbReference>
<dbReference type="SUPFAM" id="SSF69255">
    <property type="entry name" value="gp5 N-terminal domain-like"/>
    <property type="match status" value="1"/>
</dbReference>
<evidence type="ECO:0000313" key="6">
    <source>
        <dbReference type="EMBL" id="ATD62035.1"/>
    </source>
</evidence>
<feature type="domain" description="DUF2345" evidence="4">
    <location>
        <begin position="646"/>
        <end position="777"/>
    </location>
</feature>
<evidence type="ECO:0000259" key="3">
    <source>
        <dbReference type="Pfam" id="PF04717"/>
    </source>
</evidence>
<protein>
    <submittedName>
        <fullName evidence="6">Type VI secretion system tip protein VgrG</fullName>
    </submittedName>
</protein>
<name>A0A290WYN9_9BURK</name>
<accession>A0A290WYN9</accession>
<dbReference type="Proteomes" id="UP000218437">
    <property type="component" value="Chromosome"/>
</dbReference>
<dbReference type="EMBL" id="CP023422">
    <property type="protein sequence ID" value="ATD62035.1"/>
    <property type="molecule type" value="Genomic_DNA"/>
</dbReference>
<keyword evidence="7" id="KW-1185">Reference proteome</keyword>
<gene>
    <name evidence="6" type="ORF">CNX70_19165</name>
</gene>
<dbReference type="InterPro" id="IPR018769">
    <property type="entry name" value="VgrG2_DUF2345"/>
</dbReference>
<dbReference type="NCBIfam" id="TIGR03361">
    <property type="entry name" value="VI_Rhs_Vgr"/>
    <property type="match status" value="1"/>
</dbReference>